<dbReference type="Gramene" id="CDF37857">
    <property type="protein sequence ID" value="CDF37857"/>
    <property type="gene ID" value="CHC_T00009499001"/>
</dbReference>
<dbReference type="GO" id="GO:0004497">
    <property type="term" value="F:monooxygenase activity"/>
    <property type="evidence" value="ECO:0007669"/>
    <property type="project" value="InterPro"/>
</dbReference>
<dbReference type="PRINTS" id="PR00463">
    <property type="entry name" value="EP450I"/>
</dbReference>
<keyword evidence="2" id="KW-0479">Metal-binding</keyword>
<dbReference type="KEGG" id="ccp:CHC_T00009499001"/>
<proteinExistence type="inferred from homology"/>
<dbReference type="STRING" id="2769.R7QH57"/>
<dbReference type="RefSeq" id="XP_005717728.1">
    <property type="nucleotide sequence ID" value="XM_005717671.1"/>
</dbReference>
<dbReference type="Gene3D" id="1.10.630.10">
    <property type="entry name" value="Cytochrome P450"/>
    <property type="match status" value="1"/>
</dbReference>
<evidence type="ECO:0000256" key="1">
    <source>
        <dbReference type="ARBA" id="ARBA00010617"/>
    </source>
</evidence>
<dbReference type="PhylomeDB" id="R7QH57"/>
<keyword evidence="4" id="KW-1133">Transmembrane helix</keyword>
<dbReference type="InterPro" id="IPR001128">
    <property type="entry name" value="Cyt_P450"/>
</dbReference>
<dbReference type="EMBL" id="HG001881">
    <property type="protein sequence ID" value="CDF37857.1"/>
    <property type="molecule type" value="Genomic_DNA"/>
</dbReference>
<comment type="similarity">
    <text evidence="1">Belongs to the cytochrome P450 family.</text>
</comment>
<accession>R7QH57</accession>
<evidence type="ECO:0000256" key="3">
    <source>
        <dbReference type="SAM" id="MobiDB-lite"/>
    </source>
</evidence>
<name>R7QH57_CHOCR</name>
<evidence type="ECO:0000313" key="5">
    <source>
        <dbReference type="EMBL" id="CDF37857.1"/>
    </source>
</evidence>
<keyword evidence="4" id="KW-0812">Transmembrane</keyword>
<feature type="region of interest" description="Disordered" evidence="3">
    <location>
        <begin position="1"/>
        <end position="34"/>
    </location>
</feature>
<dbReference type="AlphaFoldDB" id="R7QH57"/>
<protein>
    <submittedName>
        <fullName evidence="5">Cytochrome P450 family 808A-CYP808A1</fullName>
    </submittedName>
</protein>
<evidence type="ECO:0000256" key="2">
    <source>
        <dbReference type="PIRSR" id="PIRSR602401-1"/>
    </source>
</evidence>
<dbReference type="PANTHER" id="PTHR24305:SF166">
    <property type="entry name" value="CYTOCHROME P450 12A4, MITOCHONDRIAL-RELATED"/>
    <property type="match status" value="1"/>
</dbReference>
<dbReference type="PANTHER" id="PTHR24305">
    <property type="entry name" value="CYTOCHROME P450"/>
    <property type="match status" value="1"/>
</dbReference>
<evidence type="ECO:0000313" key="6">
    <source>
        <dbReference type="Proteomes" id="UP000012073"/>
    </source>
</evidence>
<gene>
    <name evidence="5" type="ORF">CHC_T00009499001</name>
</gene>
<dbReference type="OrthoDB" id="1470350at2759"/>
<keyword evidence="4" id="KW-0472">Membrane</keyword>
<dbReference type="InterPro" id="IPR036396">
    <property type="entry name" value="Cyt_P450_sf"/>
</dbReference>
<comment type="cofactor">
    <cofactor evidence="2">
        <name>heme</name>
        <dbReference type="ChEBI" id="CHEBI:30413"/>
    </cofactor>
</comment>
<dbReference type="GO" id="GO:0020037">
    <property type="term" value="F:heme binding"/>
    <property type="evidence" value="ECO:0007669"/>
    <property type="project" value="InterPro"/>
</dbReference>
<dbReference type="Pfam" id="PF00067">
    <property type="entry name" value="p450"/>
    <property type="match status" value="1"/>
</dbReference>
<dbReference type="CDD" id="cd00302">
    <property type="entry name" value="cytochrome_P450"/>
    <property type="match status" value="1"/>
</dbReference>
<dbReference type="GO" id="GO:0016705">
    <property type="term" value="F:oxidoreductase activity, acting on paired donors, with incorporation or reduction of molecular oxygen"/>
    <property type="evidence" value="ECO:0007669"/>
    <property type="project" value="InterPro"/>
</dbReference>
<organism evidence="5 6">
    <name type="scientific">Chondrus crispus</name>
    <name type="common">Carrageen Irish moss</name>
    <name type="synonym">Polymorpha crispa</name>
    <dbReference type="NCBI Taxonomy" id="2769"/>
    <lineage>
        <taxon>Eukaryota</taxon>
        <taxon>Rhodophyta</taxon>
        <taxon>Florideophyceae</taxon>
        <taxon>Rhodymeniophycidae</taxon>
        <taxon>Gigartinales</taxon>
        <taxon>Gigartinaceae</taxon>
        <taxon>Chondrus</taxon>
    </lineage>
</organism>
<dbReference type="GeneID" id="17325444"/>
<dbReference type="GO" id="GO:0005506">
    <property type="term" value="F:iron ion binding"/>
    <property type="evidence" value="ECO:0007669"/>
    <property type="project" value="InterPro"/>
</dbReference>
<feature type="transmembrane region" description="Helical" evidence="4">
    <location>
        <begin position="38"/>
        <end position="56"/>
    </location>
</feature>
<dbReference type="InterPro" id="IPR050121">
    <property type="entry name" value="Cytochrome_P450_monoxygenase"/>
</dbReference>
<dbReference type="OMA" id="REFRQII"/>
<keyword evidence="2" id="KW-0408">Iron</keyword>
<dbReference type="InterPro" id="IPR002401">
    <property type="entry name" value="Cyt_P450_E_grp-I"/>
</dbReference>
<feature type="binding site" description="axial binding residue" evidence="2">
    <location>
        <position position="465"/>
    </location>
    <ligand>
        <name>heme</name>
        <dbReference type="ChEBI" id="CHEBI:30413"/>
    </ligand>
    <ligandPart>
        <name>Fe</name>
        <dbReference type="ChEBI" id="CHEBI:18248"/>
    </ligandPart>
</feature>
<dbReference type="Proteomes" id="UP000012073">
    <property type="component" value="Unassembled WGS sequence"/>
</dbReference>
<sequence length="527" mass="59591">MRCDSHLIPPQPPLPPAYNKPPDPRRHKPSAAPTTSSTMYALLPLLPFLLLVLYLLPRRPYLRGPPLLSVLLPGPVRTFHANPNRLTECLSAISRTHGEVFALWLGLSRVVFTTDPADMVHMSSDTRLFPRAPRMRAIFELAVPGGIFAMSHEQHRVVRAALHRNFNHSMLRGFHPAMKRAVDTLCEALRRAAAAGKPVDISTLLSSTTFMIILNVAFGGDFSPADCLKFAADIDILSEELMLEYVQYWVRAAFEWAGSRARLFACKKRIYAMCNQFVQRRLAETRADKEARAPDMLDTILSLDQVPEHELASLIVEFAIAGSYTTSQTMTWSLYETCCVPRAREAVHEELARKFGGKGADEMLSFEEVDTLEYVRNVWKESTRLHPISPLLERVVTEDVTLKGTGVRLPKGTILYGNIKRMQTHPGIWSKADEFRPERWGRRGIEAERVPFGAYAAFALGKIKCVGRFLADYEGPLIIAELHRRFKFQLACEKDEVVNRSNFVDLPRYLNKSTGQEEGIPMYVELR</sequence>
<keyword evidence="2" id="KW-0349">Heme</keyword>
<reference evidence="6" key="1">
    <citation type="journal article" date="2013" name="Proc. Natl. Acad. Sci. U.S.A.">
        <title>Genome structure and metabolic features in the red seaweed Chondrus crispus shed light on evolution of the Archaeplastida.</title>
        <authorList>
            <person name="Collen J."/>
            <person name="Porcel B."/>
            <person name="Carre W."/>
            <person name="Ball S.G."/>
            <person name="Chaparro C."/>
            <person name="Tonon T."/>
            <person name="Barbeyron T."/>
            <person name="Michel G."/>
            <person name="Noel B."/>
            <person name="Valentin K."/>
            <person name="Elias M."/>
            <person name="Artiguenave F."/>
            <person name="Arun A."/>
            <person name="Aury J.M."/>
            <person name="Barbosa-Neto J.F."/>
            <person name="Bothwell J.H."/>
            <person name="Bouget F.Y."/>
            <person name="Brillet L."/>
            <person name="Cabello-Hurtado F."/>
            <person name="Capella-Gutierrez S."/>
            <person name="Charrier B."/>
            <person name="Cladiere L."/>
            <person name="Cock J.M."/>
            <person name="Coelho S.M."/>
            <person name="Colleoni C."/>
            <person name="Czjzek M."/>
            <person name="Da Silva C."/>
            <person name="Delage L."/>
            <person name="Denoeud F."/>
            <person name="Deschamps P."/>
            <person name="Dittami S.M."/>
            <person name="Gabaldon T."/>
            <person name="Gachon C.M."/>
            <person name="Groisillier A."/>
            <person name="Herve C."/>
            <person name="Jabbari K."/>
            <person name="Katinka M."/>
            <person name="Kloareg B."/>
            <person name="Kowalczyk N."/>
            <person name="Labadie K."/>
            <person name="Leblanc C."/>
            <person name="Lopez P.J."/>
            <person name="McLachlan D.H."/>
            <person name="Meslet-Cladiere L."/>
            <person name="Moustafa A."/>
            <person name="Nehr Z."/>
            <person name="Nyvall Collen P."/>
            <person name="Panaud O."/>
            <person name="Partensky F."/>
            <person name="Poulain J."/>
            <person name="Rensing S.A."/>
            <person name="Rousvoal S."/>
            <person name="Samson G."/>
            <person name="Symeonidi A."/>
            <person name="Weissenbach J."/>
            <person name="Zambounis A."/>
            <person name="Wincker P."/>
            <person name="Boyen C."/>
        </authorList>
    </citation>
    <scope>NUCLEOTIDE SEQUENCE [LARGE SCALE GENOMIC DNA]</scope>
    <source>
        <strain evidence="6">cv. Stackhouse</strain>
    </source>
</reference>
<evidence type="ECO:0000256" key="4">
    <source>
        <dbReference type="SAM" id="Phobius"/>
    </source>
</evidence>
<keyword evidence="6" id="KW-1185">Reference proteome</keyword>
<dbReference type="SUPFAM" id="SSF48264">
    <property type="entry name" value="Cytochrome P450"/>
    <property type="match status" value="1"/>
</dbReference>
<feature type="compositionally biased region" description="Pro residues" evidence="3">
    <location>
        <begin position="9"/>
        <end position="21"/>
    </location>
</feature>